<feature type="transmembrane region" description="Helical" evidence="2">
    <location>
        <begin position="34"/>
        <end position="52"/>
    </location>
</feature>
<dbReference type="AlphaFoldDB" id="A0A8A5PFU5"/>
<evidence type="ECO:0000256" key="2">
    <source>
        <dbReference type="SAM" id="Phobius"/>
    </source>
</evidence>
<dbReference type="EMBL" id="CP049217">
    <property type="protein sequence ID" value="QTG15459.1"/>
    <property type="molecule type" value="Genomic_DNA"/>
</dbReference>
<dbReference type="Proteomes" id="UP000663946">
    <property type="component" value="Chromosome 2"/>
</dbReference>
<keyword evidence="2" id="KW-0472">Membrane</keyword>
<reference evidence="4" key="2">
    <citation type="submission" date="2020-02" db="EMBL/GenBank/DDBJ databases">
        <title>Unexpected conservation and global transmission of agrobacterial virulence plasmids.</title>
        <authorList>
            <person name="Weisberg A.J."/>
            <person name="Davis E.W. II"/>
            <person name="Tabima J.R."/>
            <person name="Belcher M.S."/>
            <person name="Miller M."/>
            <person name="Kuo C.-H."/>
            <person name="Loper J.E."/>
            <person name="Grunwald N.J."/>
            <person name="Putnam M.L."/>
            <person name="Chang J.H."/>
        </authorList>
    </citation>
    <scope>NUCLEOTIDE SEQUENCE</scope>
    <source>
        <strain evidence="4">Q15/94</strain>
    </source>
</reference>
<evidence type="ECO:0000313" key="4">
    <source>
        <dbReference type="EMBL" id="QTG15459.1"/>
    </source>
</evidence>
<protein>
    <submittedName>
        <fullName evidence="3">Uncharacterized protein</fullName>
    </submittedName>
</protein>
<dbReference type="EMBL" id="JAAMAY010000033">
    <property type="protein sequence ID" value="NTC30958.1"/>
    <property type="molecule type" value="Genomic_DNA"/>
</dbReference>
<feature type="region of interest" description="Disordered" evidence="1">
    <location>
        <begin position="1"/>
        <end position="26"/>
    </location>
</feature>
<dbReference type="RefSeq" id="WP_162995269.1">
    <property type="nucleotide sequence ID" value="NZ_CP032922.1"/>
</dbReference>
<organism evidence="3 5">
    <name type="scientific">Agrobacterium tumefaciens</name>
    <dbReference type="NCBI Taxonomy" id="358"/>
    <lineage>
        <taxon>Bacteria</taxon>
        <taxon>Pseudomonadati</taxon>
        <taxon>Pseudomonadota</taxon>
        <taxon>Alphaproteobacteria</taxon>
        <taxon>Hyphomicrobiales</taxon>
        <taxon>Rhizobiaceae</taxon>
        <taxon>Rhizobium/Agrobacterium group</taxon>
        <taxon>Agrobacterium</taxon>
        <taxon>Agrobacterium tumefaciens complex</taxon>
    </lineage>
</organism>
<proteinExistence type="predicted"/>
<evidence type="ECO:0000256" key="1">
    <source>
        <dbReference type="SAM" id="MobiDB-lite"/>
    </source>
</evidence>
<keyword evidence="2" id="KW-0812">Transmembrane</keyword>
<dbReference type="GeneID" id="92773135"/>
<evidence type="ECO:0000313" key="5">
    <source>
        <dbReference type="Proteomes" id="UP000702952"/>
    </source>
</evidence>
<reference evidence="3" key="1">
    <citation type="journal article" date="2020" name="Science">
        <title>Unexpected conservation and global transmission of agrobacterial virulence plasmids.</title>
        <authorList>
            <person name="Weisberg A.J."/>
            <person name="Davis E.W. 2nd"/>
            <person name="Tabima J."/>
            <person name="Belcher M.S."/>
            <person name="Miller M."/>
            <person name="Kuo C.H."/>
            <person name="Loper J.E."/>
            <person name="Grunwald N.J."/>
            <person name="Putnam M.L."/>
            <person name="Chang J.H."/>
        </authorList>
    </citation>
    <scope>NUCLEOTIDE SEQUENCE</scope>
    <source>
        <strain evidence="3">17-1853-1a</strain>
    </source>
</reference>
<dbReference type="Proteomes" id="UP000702952">
    <property type="component" value="Unassembled WGS sequence"/>
</dbReference>
<accession>A0A8A5PFU5</accession>
<name>A0A8A5PFU5_AGRTU</name>
<sequence>MTKDTPRRNRTLPVRTGAPVHGSAGPGGWCASNLILAMMAALFAAVCALEVLTG</sequence>
<gene>
    <name evidence="3" type="ORF">G6M46_22765</name>
    <name evidence="4" type="ORF">G6M86_19580</name>
</gene>
<evidence type="ECO:0000313" key="3">
    <source>
        <dbReference type="EMBL" id="NTC30958.1"/>
    </source>
</evidence>
<keyword evidence="2" id="KW-1133">Transmembrane helix</keyword>